<dbReference type="KEGG" id="palo:E6C60_0664"/>
<dbReference type="Proteomes" id="UP000300879">
    <property type="component" value="Chromosome"/>
</dbReference>
<evidence type="ECO:0000313" key="1">
    <source>
        <dbReference type="EMBL" id="QCT01386.1"/>
    </source>
</evidence>
<dbReference type="AlphaFoldDB" id="A0A4P8XG33"/>
<proteinExistence type="predicted"/>
<organism evidence="1 2">
    <name type="scientific">Paenibacillus algicola</name>
    <dbReference type="NCBI Taxonomy" id="2565926"/>
    <lineage>
        <taxon>Bacteria</taxon>
        <taxon>Bacillati</taxon>
        <taxon>Bacillota</taxon>
        <taxon>Bacilli</taxon>
        <taxon>Bacillales</taxon>
        <taxon>Paenibacillaceae</taxon>
        <taxon>Paenibacillus</taxon>
    </lineage>
</organism>
<reference evidence="1 2" key="1">
    <citation type="submission" date="2019-05" db="EMBL/GenBank/DDBJ databases">
        <authorList>
            <person name="Chen C."/>
        </authorList>
    </citation>
    <scope>NUCLEOTIDE SEQUENCE [LARGE SCALE GENOMIC DNA]</scope>
    <source>
        <strain evidence="1 2">HB172198</strain>
    </source>
</reference>
<gene>
    <name evidence="1" type="ORF">E6C60_0664</name>
</gene>
<protein>
    <submittedName>
        <fullName evidence="1">Uncharacterized protein</fullName>
    </submittedName>
</protein>
<name>A0A4P8XG33_9BACL</name>
<accession>A0A4P8XG33</accession>
<sequence length="48" mass="5855">MPPVAHFWLISFFQKSFTAILTQKSEYLYVYFINYVLYSKTKESTLYF</sequence>
<keyword evidence="2" id="KW-1185">Reference proteome</keyword>
<evidence type="ECO:0000313" key="2">
    <source>
        <dbReference type="Proteomes" id="UP000300879"/>
    </source>
</evidence>
<dbReference type="EMBL" id="CP040396">
    <property type="protein sequence ID" value="QCT01386.1"/>
    <property type="molecule type" value="Genomic_DNA"/>
</dbReference>